<dbReference type="AlphaFoldDB" id="E8T5I7"/>
<dbReference type="Pfam" id="PF13145">
    <property type="entry name" value="Rotamase_2"/>
    <property type="match status" value="1"/>
</dbReference>
<dbReference type="RefSeq" id="WP_013538426.1">
    <property type="nucleotide sequence ID" value="NC_014926.1"/>
</dbReference>
<organism evidence="7 8">
    <name type="scientific">Thermovibrio ammonificans (strain DSM 15698 / JCM 12110 / HB-1)</name>
    <dbReference type="NCBI Taxonomy" id="648996"/>
    <lineage>
        <taxon>Bacteria</taxon>
        <taxon>Pseudomonadati</taxon>
        <taxon>Aquificota</taxon>
        <taxon>Aquificia</taxon>
        <taxon>Desulfurobacteriales</taxon>
        <taxon>Desulfurobacteriaceae</taxon>
        <taxon>Thermovibrio</taxon>
    </lineage>
</organism>
<keyword evidence="8" id="KW-1185">Reference proteome</keyword>
<dbReference type="Gene3D" id="6.10.140.970">
    <property type="match status" value="1"/>
</dbReference>
<dbReference type="InterPro" id="IPR050245">
    <property type="entry name" value="PrsA_foldase"/>
</dbReference>
<dbReference type="PANTHER" id="PTHR47245">
    <property type="entry name" value="PEPTIDYLPROLYL ISOMERASE"/>
    <property type="match status" value="1"/>
</dbReference>
<keyword evidence="4" id="KW-0697">Rotamase</keyword>
<dbReference type="STRING" id="648996.Theam_1685"/>
<evidence type="ECO:0000313" key="8">
    <source>
        <dbReference type="Proteomes" id="UP000006362"/>
    </source>
</evidence>
<dbReference type="EC" id="5.2.1.8" evidence="2"/>
<evidence type="ECO:0000256" key="3">
    <source>
        <dbReference type="ARBA" id="ARBA00022729"/>
    </source>
</evidence>
<keyword evidence="3" id="KW-0732">Signal</keyword>
<name>E8T5I7_THEA1</name>
<evidence type="ECO:0000256" key="2">
    <source>
        <dbReference type="ARBA" id="ARBA00013194"/>
    </source>
</evidence>
<gene>
    <name evidence="7" type="ordered locus">Theam_1685</name>
</gene>
<dbReference type="HOGENOM" id="CLU_640808_0_0_0"/>
<dbReference type="EMBL" id="CP002444">
    <property type="protein sequence ID" value="ADU97641.1"/>
    <property type="molecule type" value="Genomic_DNA"/>
</dbReference>
<dbReference type="SUPFAM" id="SSF109998">
    <property type="entry name" value="Triger factor/SurA peptide-binding domain-like"/>
    <property type="match status" value="1"/>
</dbReference>
<evidence type="ECO:0000256" key="4">
    <source>
        <dbReference type="ARBA" id="ARBA00023110"/>
    </source>
</evidence>
<comment type="catalytic activity">
    <reaction evidence="1">
        <text>[protein]-peptidylproline (omega=180) = [protein]-peptidylproline (omega=0)</text>
        <dbReference type="Rhea" id="RHEA:16237"/>
        <dbReference type="Rhea" id="RHEA-COMP:10747"/>
        <dbReference type="Rhea" id="RHEA-COMP:10748"/>
        <dbReference type="ChEBI" id="CHEBI:83833"/>
        <dbReference type="ChEBI" id="CHEBI:83834"/>
        <dbReference type="EC" id="5.2.1.8"/>
    </reaction>
</comment>
<dbReference type="eggNOG" id="COG0760">
    <property type="taxonomic scope" value="Bacteria"/>
</dbReference>
<dbReference type="InterPro" id="IPR000297">
    <property type="entry name" value="PPIase_PpiC"/>
</dbReference>
<evidence type="ECO:0000259" key="6">
    <source>
        <dbReference type="Pfam" id="PF13145"/>
    </source>
</evidence>
<dbReference type="PANTHER" id="PTHR47245:SF1">
    <property type="entry name" value="FOLDASE PROTEIN PRSA"/>
    <property type="match status" value="1"/>
</dbReference>
<dbReference type="PROSITE" id="PS51257">
    <property type="entry name" value="PROKAR_LIPOPROTEIN"/>
    <property type="match status" value="1"/>
</dbReference>
<dbReference type="OrthoDB" id="14196at2"/>
<evidence type="ECO:0000313" key="7">
    <source>
        <dbReference type="EMBL" id="ADU97641.1"/>
    </source>
</evidence>
<dbReference type="Proteomes" id="UP000006362">
    <property type="component" value="Chromosome"/>
</dbReference>
<evidence type="ECO:0000256" key="1">
    <source>
        <dbReference type="ARBA" id="ARBA00000971"/>
    </source>
</evidence>
<proteinExistence type="predicted"/>
<dbReference type="InterPro" id="IPR027304">
    <property type="entry name" value="Trigger_fact/SurA_dom_sf"/>
</dbReference>
<evidence type="ECO:0000256" key="5">
    <source>
        <dbReference type="ARBA" id="ARBA00023235"/>
    </source>
</evidence>
<dbReference type="KEGG" id="tam:Theam_1685"/>
<feature type="domain" description="PpiC" evidence="6">
    <location>
        <begin position="270"/>
        <end position="388"/>
    </location>
</feature>
<sequence length="428" mass="50138">MRKALVALLLFSVASCNSPQTKELKEQHTTVSEEKHAVCTPDTPLAEGKGVKVTLADFRYTWKLLSPQSRNFFAAHPEELLKRMVNRRLVVNYVESTGLAERSGLEKEMEEFKKEWLARYYVSAEAKKRLKPVTNEEIVERFKELFPKKDPSKMSKGDKDFIRHELEVKHFDQAVKSLYDEVTKKLKIERKGDKLVASCCGLEVEAPYNKKREKELQNYLKEKFLTEYFYRQALKAGYDKLPRFKHMYEEYYATRAVELFRKELEKGIKVTDEEAKAFYEKNKERFKMPDRVKAVVFYFKSKERALEAKKMLESGKSWQDVARRLGQFNAKEKFYYRDPKDPIGALVFMNGNPKKGQVFVADFGGKYVTVYVEKFVPGGVLPYKEVKNYVKLVLKRQKLRQAEVEKLRKLWKEKGVKLENLSCLKGSL</sequence>
<protein>
    <recommendedName>
        <fullName evidence="2">peptidylprolyl isomerase</fullName>
        <ecNumber evidence="2">5.2.1.8</ecNumber>
    </recommendedName>
</protein>
<reference evidence="7" key="1">
    <citation type="submission" date="2011-01" db="EMBL/GenBank/DDBJ databases">
        <title>Complete sequence of chromosome of Thermovibrio ammonificans HB-1.</title>
        <authorList>
            <consortium name="US DOE Joint Genome Institute"/>
            <person name="Lucas S."/>
            <person name="Copeland A."/>
            <person name="Lapidus A."/>
            <person name="Cheng J.-F."/>
            <person name="Goodwin L."/>
            <person name="Pitluck S."/>
            <person name="Davenport K."/>
            <person name="Detter J.C."/>
            <person name="Han C."/>
            <person name="Tapia R."/>
            <person name="Land M."/>
            <person name="Hauser L."/>
            <person name="Kyrpides N."/>
            <person name="Ivanova N."/>
            <person name="Ovchinnikova G."/>
            <person name="Vetriani C."/>
            <person name="Woyke T."/>
        </authorList>
    </citation>
    <scope>NUCLEOTIDE SEQUENCE [LARGE SCALE GENOMIC DNA]</scope>
    <source>
        <strain evidence="7">HB-1</strain>
    </source>
</reference>
<accession>E8T5I7</accession>
<dbReference type="GO" id="GO:0003755">
    <property type="term" value="F:peptidyl-prolyl cis-trans isomerase activity"/>
    <property type="evidence" value="ECO:0007669"/>
    <property type="project" value="UniProtKB-KW"/>
</dbReference>
<keyword evidence="5" id="KW-0413">Isomerase</keyword>